<evidence type="ECO:0000313" key="2">
    <source>
        <dbReference type="Proteomes" id="UP000738349"/>
    </source>
</evidence>
<keyword evidence="2" id="KW-1185">Reference proteome</keyword>
<dbReference type="EMBL" id="JAGMUV010000002">
    <property type="protein sequence ID" value="KAH7170213.1"/>
    <property type="molecule type" value="Genomic_DNA"/>
</dbReference>
<name>A0A9P9FPW1_9HYPO</name>
<sequence>MIERSGLCLRASSFFCSCPCRLYLCLSIPWGVSTAATPRPGSPPPAFLHFLSERSTCCIPSRSVGLSPGAAVFLRTQHDWRR</sequence>
<comment type="caution">
    <text evidence="1">The sequence shown here is derived from an EMBL/GenBank/DDBJ whole genome shotgun (WGS) entry which is preliminary data.</text>
</comment>
<dbReference type="AlphaFoldDB" id="A0A9P9FPW1"/>
<protein>
    <submittedName>
        <fullName evidence="1">Uncharacterized protein</fullName>
    </submittedName>
</protein>
<reference evidence="1" key="1">
    <citation type="journal article" date="2021" name="Nat. Commun.">
        <title>Genetic determinants of endophytism in the Arabidopsis root mycobiome.</title>
        <authorList>
            <person name="Mesny F."/>
            <person name="Miyauchi S."/>
            <person name="Thiergart T."/>
            <person name="Pickel B."/>
            <person name="Atanasova L."/>
            <person name="Karlsson M."/>
            <person name="Huettel B."/>
            <person name="Barry K.W."/>
            <person name="Haridas S."/>
            <person name="Chen C."/>
            <person name="Bauer D."/>
            <person name="Andreopoulos W."/>
            <person name="Pangilinan J."/>
            <person name="LaButti K."/>
            <person name="Riley R."/>
            <person name="Lipzen A."/>
            <person name="Clum A."/>
            <person name="Drula E."/>
            <person name="Henrissat B."/>
            <person name="Kohler A."/>
            <person name="Grigoriev I.V."/>
            <person name="Martin F.M."/>
            <person name="Hacquard S."/>
        </authorList>
    </citation>
    <scope>NUCLEOTIDE SEQUENCE</scope>
    <source>
        <strain evidence="1">MPI-CAGE-AT-0147</strain>
    </source>
</reference>
<evidence type="ECO:0000313" key="1">
    <source>
        <dbReference type="EMBL" id="KAH7170213.1"/>
    </source>
</evidence>
<gene>
    <name evidence="1" type="ORF">EDB81DRAFT_155827</name>
</gene>
<accession>A0A9P9FPW1</accession>
<dbReference type="Proteomes" id="UP000738349">
    <property type="component" value="Unassembled WGS sequence"/>
</dbReference>
<proteinExistence type="predicted"/>
<organism evidence="1 2">
    <name type="scientific">Dactylonectria macrodidyma</name>
    <dbReference type="NCBI Taxonomy" id="307937"/>
    <lineage>
        <taxon>Eukaryota</taxon>
        <taxon>Fungi</taxon>
        <taxon>Dikarya</taxon>
        <taxon>Ascomycota</taxon>
        <taxon>Pezizomycotina</taxon>
        <taxon>Sordariomycetes</taxon>
        <taxon>Hypocreomycetidae</taxon>
        <taxon>Hypocreales</taxon>
        <taxon>Nectriaceae</taxon>
        <taxon>Dactylonectria</taxon>
    </lineage>
</organism>